<dbReference type="PROSITE" id="PS50800">
    <property type="entry name" value="SAP"/>
    <property type="match status" value="1"/>
</dbReference>
<gene>
    <name evidence="4" type="ORF">MNEG_1902</name>
</gene>
<dbReference type="PANTHER" id="PTHR33403">
    <property type="entry name" value="SPR1"/>
    <property type="match status" value="1"/>
</dbReference>
<proteinExistence type="inferred from homology"/>
<evidence type="ECO:0000256" key="2">
    <source>
        <dbReference type="SAM" id="MobiDB-lite"/>
    </source>
</evidence>
<sequence>MTPEDIDCMFRQILLKDMRTQCRLRGISPAGGKEQLAERLKENMLATKDFSLKNESGEDLVINAVAGTASTDVAKGFAQNNYMRPSGQQNVGNFITDRASSRVLAPPGGATTICFGDASTANAPESAPSPRNRRDMPLSPAARAGLPAGLPPPGALTTDGAALSPRPEGLTEVRPGAKVPGGTAGGNSQIIFG</sequence>
<keyword evidence="5" id="KW-1185">Reference proteome</keyword>
<dbReference type="EMBL" id="KK100421">
    <property type="protein sequence ID" value="KIZ06055.1"/>
    <property type="molecule type" value="Genomic_DNA"/>
</dbReference>
<accession>A0A0D2MU16</accession>
<dbReference type="PANTHER" id="PTHR33403:SF31">
    <property type="entry name" value="PROTEIN SPIRAL1-LIKE 1"/>
    <property type="match status" value="1"/>
</dbReference>
<dbReference type="AlphaFoldDB" id="A0A0D2MU16"/>
<dbReference type="InterPro" id="IPR039613">
    <property type="entry name" value="SPR1/2/3/4/5"/>
</dbReference>
<dbReference type="OrthoDB" id="62622at2759"/>
<evidence type="ECO:0000259" key="3">
    <source>
        <dbReference type="PROSITE" id="PS50800"/>
    </source>
</evidence>
<evidence type="ECO:0000313" key="4">
    <source>
        <dbReference type="EMBL" id="KIZ06055.1"/>
    </source>
</evidence>
<dbReference type="RefSeq" id="XP_013905074.1">
    <property type="nucleotide sequence ID" value="XM_014049620.1"/>
</dbReference>
<organism evidence="4 5">
    <name type="scientific">Monoraphidium neglectum</name>
    <dbReference type="NCBI Taxonomy" id="145388"/>
    <lineage>
        <taxon>Eukaryota</taxon>
        <taxon>Viridiplantae</taxon>
        <taxon>Chlorophyta</taxon>
        <taxon>core chlorophytes</taxon>
        <taxon>Chlorophyceae</taxon>
        <taxon>CS clade</taxon>
        <taxon>Sphaeropleales</taxon>
        <taxon>Selenastraceae</taxon>
        <taxon>Monoraphidium</taxon>
    </lineage>
</organism>
<dbReference type="Proteomes" id="UP000054498">
    <property type="component" value="Unassembled WGS sequence"/>
</dbReference>
<reference evidence="4 5" key="1">
    <citation type="journal article" date="2013" name="BMC Genomics">
        <title>Reconstruction of the lipid metabolism for the microalga Monoraphidium neglectum from its genome sequence reveals characteristics suitable for biofuel production.</title>
        <authorList>
            <person name="Bogen C."/>
            <person name="Al-Dilaimi A."/>
            <person name="Albersmeier A."/>
            <person name="Wichmann J."/>
            <person name="Grundmann M."/>
            <person name="Rupp O."/>
            <person name="Lauersen K.J."/>
            <person name="Blifernez-Klassen O."/>
            <person name="Kalinowski J."/>
            <person name="Goesmann A."/>
            <person name="Mussgnug J.H."/>
            <person name="Kruse O."/>
        </authorList>
    </citation>
    <scope>NUCLEOTIDE SEQUENCE [LARGE SCALE GENOMIC DNA]</scope>
    <source>
        <strain evidence="4 5">SAG 48.87</strain>
    </source>
</reference>
<dbReference type="KEGG" id="mng:MNEG_1902"/>
<comment type="similarity">
    <text evidence="1">Belongs to the SPIRAL1 family.</text>
</comment>
<feature type="domain" description="SAP" evidence="3">
    <location>
        <begin position="10"/>
        <end position="44"/>
    </location>
</feature>
<dbReference type="InterPro" id="IPR003034">
    <property type="entry name" value="SAP_dom"/>
</dbReference>
<protein>
    <recommendedName>
        <fullName evidence="3">SAP domain-containing protein</fullName>
    </recommendedName>
</protein>
<feature type="region of interest" description="Disordered" evidence="2">
    <location>
        <begin position="116"/>
        <end position="193"/>
    </location>
</feature>
<evidence type="ECO:0000313" key="5">
    <source>
        <dbReference type="Proteomes" id="UP000054498"/>
    </source>
</evidence>
<dbReference type="GO" id="GO:0010005">
    <property type="term" value="C:cortical microtubule, transverse to long axis"/>
    <property type="evidence" value="ECO:0007669"/>
    <property type="project" value="TreeGrafter"/>
</dbReference>
<dbReference type="GO" id="GO:0043622">
    <property type="term" value="P:cortical microtubule organization"/>
    <property type="evidence" value="ECO:0007669"/>
    <property type="project" value="InterPro"/>
</dbReference>
<name>A0A0D2MU16_9CHLO</name>
<dbReference type="GeneID" id="25734780"/>
<evidence type="ECO:0000256" key="1">
    <source>
        <dbReference type="ARBA" id="ARBA00009656"/>
    </source>
</evidence>